<dbReference type="EMBL" id="CP073078">
    <property type="protein sequence ID" value="QUD90166.1"/>
    <property type="molecule type" value="Genomic_DNA"/>
</dbReference>
<gene>
    <name evidence="1" type="ORF">KCG34_10005</name>
</gene>
<keyword evidence="2" id="KW-1185">Reference proteome</keyword>
<accession>A0A975IY76</accession>
<dbReference type="Proteomes" id="UP000676409">
    <property type="component" value="Chromosome"/>
</dbReference>
<evidence type="ECO:0000313" key="2">
    <source>
        <dbReference type="Proteomes" id="UP000676409"/>
    </source>
</evidence>
<name>A0A975IY76_9CAUL</name>
<sequence>MIQAATRGHALEDVLYQFTLAHPQPDADDVEAYARDYPQYARELTELAIDLVIEARLRAVEDAVITRTDDDDMALERAISRFQNGLFVQTQEPAATRAASDAPAPIDPFAGLDKAGMRAVARALNANTVFVMKLRDRRIRPETMTPGFLVAAAHALNAANDDFRDYVGAPRAMAGRRRYKSDVTPEAAEKETFEEAVHGSGLSPEQTAFLLGL</sequence>
<dbReference type="AlphaFoldDB" id="A0A975IY76"/>
<proteinExistence type="predicted"/>
<evidence type="ECO:0000313" key="1">
    <source>
        <dbReference type="EMBL" id="QUD90166.1"/>
    </source>
</evidence>
<organism evidence="1 2">
    <name type="scientific">Phenylobacterium montanum</name>
    <dbReference type="NCBI Taxonomy" id="2823693"/>
    <lineage>
        <taxon>Bacteria</taxon>
        <taxon>Pseudomonadati</taxon>
        <taxon>Pseudomonadota</taxon>
        <taxon>Alphaproteobacteria</taxon>
        <taxon>Caulobacterales</taxon>
        <taxon>Caulobacteraceae</taxon>
        <taxon>Phenylobacterium</taxon>
    </lineage>
</organism>
<dbReference type="RefSeq" id="WP_211940217.1">
    <property type="nucleotide sequence ID" value="NZ_CP073078.1"/>
</dbReference>
<dbReference type="KEGG" id="caul:KCG34_10005"/>
<protein>
    <submittedName>
        <fullName evidence="1">Uncharacterized protein</fullName>
    </submittedName>
</protein>
<reference evidence="1" key="1">
    <citation type="submission" date="2021-04" db="EMBL/GenBank/DDBJ databases">
        <title>The complete genome sequence of Caulobacter sp. S6.</title>
        <authorList>
            <person name="Tang Y."/>
            <person name="Ouyang W."/>
            <person name="Liu Q."/>
            <person name="Huang B."/>
            <person name="Guo Z."/>
            <person name="Lei P."/>
        </authorList>
    </citation>
    <scope>NUCLEOTIDE SEQUENCE</scope>
    <source>
        <strain evidence="1">S6</strain>
    </source>
</reference>